<gene>
    <name evidence="1" type="ordered locus">TVNIR_0021</name>
</gene>
<organism evidence="1 2">
    <name type="scientific">Thioalkalivibrio nitratireducens (strain DSM 14787 / UNIQEM 213 / ALEN2)</name>
    <dbReference type="NCBI Taxonomy" id="1255043"/>
    <lineage>
        <taxon>Bacteria</taxon>
        <taxon>Pseudomonadati</taxon>
        <taxon>Pseudomonadota</taxon>
        <taxon>Gammaproteobacteria</taxon>
        <taxon>Chromatiales</taxon>
        <taxon>Ectothiorhodospiraceae</taxon>
        <taxon>Thioalkalivibrio</taxon>
    </lineage>
</organism>
<dbReference type="HOGENOM" id="CLU_115769_0_0_6"/>
<reference evidence="1" key="1">
    <citation type="submission" date="2015-12" db="EMBL/GenBank/DDBJ databases">
        <authorList>
            <person name="Tikhonova T.V."/>
            <person name="Pavlov A.R."/>
            <person name="Beletsky A.V."/>
            <person name="Mardanov A.V."/>
            <person name="Sorokin D.Y."/>
            <person name="Ravin N.V."/>
            <person name="Popov V.O."/>
        </authorList>
    </citation>
    <scope>NUCLEOTIDE SEQUENCE</scope>
    <source>
        <strain evidence="1">DSM 14787</strain>
    </source>
</reference>
<dbReference type="eggNOG" id="COG2405">
    <property type="taxonomic scope" value="Bacteria"/>
</dbReference>
<evidence type="ECO:0000313" key="1">
    <source>
        <dbReference type="EMBL" id="AGA31736.1"/>
    </source>
</evidence>
<dbReference type="EMBL" id="CP003989">
    <property type="protein sequence ID" value="AGA31736.1"/>
    <property type="molecule type" value="Genomic_DNA"/>
</dbReference>
<dbReference type="PANTHER" id="PTHR39550:SF1">
    <property type="entry name" value="SLL0658 PROTEIN"/>
    <property type="match status" value="1"/>
</dbReference>
<dbReference type="AlphaFoldDB" id="L0DTN4"/>
<dbReference type="PANTHER" id="PTHR39550">
    <property type="entry name" value="SLL0658 PROTEIN"/>
    <property type="match status" value="1"/>
</dbReference>
<dbReference type="STRING" id="1255043.TVNIR_0021"/>
<dbReference type="InterPro" id="IPR021799">
    <property type="entry name" value="PIN-like_prokaryotic"/>
</dbReference>
<accession>L0DTN4</accession>
<name>L0DTN4_THIND</name>
<protein>
    <submittedName>
        <fullName evidence="1">DUF3368 Superfamily protein</fullName>
    </submittedName>
</protein>
<sequence>MAWLPSLFGTVTMPPEVYREVLPGLDLPGEDAITQALSAGWLDIAGPGPGTPALPELDEGESACIRIALAHDGPTLLLMDERAGRAIAQERGLRVAGTAAIIGLAKQRGLIPSARELFALLHAAEFRIAPEVIRTVLQRVGE</sequence>
<dbReference type="KEGG" id="tni:TVNIR_0021"/>
<dbReference type="Pfam" id="PF11848">
    <property type="entry name" value="DUF3368"/>
    <property type="match status" value="1"/>
</dbReference>
<keyword evidence="2" id="KW-1185">Reference proteome</keyword>
<dbReference type="Proteomes" id="UP000010809">
    <property type="component" value="Chromosome"/>
</dbReference>
<evidence type="ECO:0000313" key="2">
    <source>
        <dbReference type="Proteomes" id="UP000010809"/>
    </source>
</evidence>
<dbReference type="PATRIC" id="fig|1255043.3.peg.20"/>
<proteinExistence type="predicted"/>